<dbReference type="Pfam" id="PF06693">
    <property type="entry name" value="DUF1190"/>
    <property type="match status" value="1"/>
</dbReference>
<dbReference type="EMBL" id="CP010415">
    <property type="protein sequence ID" value="AJE22787.1"/>
    <property type="molecule type" value="Genomic_DNA"/>
</dbReference>
<dbReference type="InterPro" id="IPR009576">
    <property type="entry name" value="Biofilm_formation_YgiB"/>
</dbReference>
<reference evidence="2 3" key="1">
    <citation type="journal article" date="2015" name="PLoS ONE">
        <title>Azotobacter Genomes: The Genome of Azotobacter chroococcum NCIMB 8003 (ATCC 4412).</title>
        <authorList>
            <person name="Robson R.L."/>
            <person name="Jones R."/>
            <person name="Robson R.M."/>
            <person name="Schwartz A."/>
            <person name="Richardson T.H."/>
        </authorList>
    </citation>
    <scope>NUCLEOTIDE SEQUENCE [LARGE SCALE GENOMIC DNA]</scope>
    <source>
        <strain evidence="2 3">NCIMB 8003</strain>
    </source>
</reference>
<gene>
    <name evidence="2" type="ORF">Achr_33820</name>
</gene>
<dbReference type="HOGENOM" id="CLU_095624_0_1_6"/>
<evidence type="ECO:0008006" key="4">
    <source>
        <dbReference type="Google" id="ProtNLM"/>
    </source>
</evidence>
<dbReference type="RefSeq" id="WP_052263974.1">
    <property type="nucleotide sequence ID" value="NZ_CP010415.1"/>
</dbReference>
<feature type="region of interest" description="Disordered" evidence="1">
    <location>
        <begin position="103"/>
        <end position="125"/>
    </location>
</feature>
<accession>A0A0C4WVN5</accession>
<dbReference type="STRING" id="1328314.Achr_33820"/>
<dbReference type="KEGG" id="acx:Achr_33820"/>
<evidence type="ECO:0000256" key="1">
    <source>
        <dbReference type="SAM" id="MobiDB-lite"/>
    </source>
</evidence>
<name>A0A0C4WVN5_9GAMM</name>
<evidence type="ECO:0000313" key="3">
    <source>
        <dbReference type="Proteomes" id="UP000068210"/>
    </source>
</evidence>
<proteinExistence type="predicted"/>
<sequence length="189" mass="20233">MKRSRTLRLVLIGSTPLMLAGCEPSRPGYLYRDPASCIAAAVFDRSICQHEFELARATHLQSAPRYHWRGDCETDFGAGRCEPAPDNTGPYMPLMAGYLVGREPPREEQSGSGGGGTSGGGSARRTFASQPLYRSLDDAQHFRSADNLRVGSREGLTHVDADVTRSPAPGLVSRGGFGKSAARLSSFGS</sequence>
<feature type="compositionally biased region" description="Gly residues" evidence="1">
    <location>
        <begin position="111"/>
        <end position="122"/>
    </location>
</feature>
<dbReference type="AlphaFoldDB" id="A0A0C4WVN5"/>
<organism evidence="2 3">
    <name type="scientific">Azotobacter chroococcum NCIMB 8003</name>
    <dbReference type="NCBI Taxonomy" id="1328314"/>
    <lineage>
        <taxon>Bacteria</taxon>
        <taxon>Pseudomonadati</taxon>
        <taxon>Pseudomonadota</taxon>
        <taxon>Gammaproteobacteria</taxon>
        <taxon>Pseudomonadales</taxon>
        <taxon>Pseudomonadaceae</taxon>
        <taxon>Azotobacter</taxon>
    </lineage>
</organism>
<evidence type="ECO:0000313" key="2">
    <source>
        <dbReference type="EMBL" id="AJE22787.1"/>
    </source>
</evidence>
<keyword evidence="3" id="KW-1185">Reference proteome</keyword>
<feature type="region of interest" description="Disordered" evidence="1">
    <location>
        <begin position="160"/>
        <end position="189"/>
    </location>
</feature>
<dbReference type="Proteomes" id="UP000068210">
    <property type="component" value="Chromosome"/>
</dbReference>
<protein>
    <recommendedName>
        <fullName evidence="4">Lipoprotein</fullName>
    </recommendedName>
</protein>
<dbReference type="PROSITE" id="PS51257">
    <property type="entry name" value="PROKAR_LIPOPROTEIN"/>
    <property type="match status" value="1"/>
</dbReference>